<evidence type="ECO:0000313" key="2">
    <source>
        <dbReference type="Proteomes" id="UP001501126"/>
    </source>
</evidence>
<keyword evidence="2" id="KW-1185">Reference proteome</keyword>
<evidence type="ECO:0000313" key="1">
    <source>
        <dbReference type="EMBL" id="GAA0876717.1"/>
    </source>
</evidence>
<reference evidence="1 2" key="1">
    <citation type="journal article" date="2019" name="Int. J. Syst. Evol. Microbiol.">
        <title>The Global Catalogue of Microorganisms (GCM) 10K type strain sequencing project: providing services to taxonomists for standard genome sequencing and annotation.</title>
        <authorList>
            <consortium name="The Broad Institute Genomics Platform"/>
            <consortium name="The Broad Institute Genome Sequencing Center for Infectious Disease"/>
            <person name="Wu L."/>
            <person name="Ma J."/>
        </authorList>
    </citation>
    <scope>NUCLEOTIDE SEQUENCE [LARGE SCALE GENOMIC DNA]</scope>
    <source>
        <strain evidence="1 2">JCM 16083</strain>
    </source>
</reference>
<dbReference type="InterPro" id="IPR052918">
    <property type="entry name" value="Motility_Chemotaxis_Reg"/>
</dbReference>
<organism evidence="1 2">
    <name type="scientific">Wandonia haliotis</name>
    <dbReference type="NCBI Taxonomy" id="574963"/>
    <lineage>
        <taxon>Bacteria</taxon>
        <taxon>Pseudomonadati</taxon>
        <taxon>Bacteroidota</taxon>
        <taxon>Flavobacteriia</taxon>
        <taxon>Flavobacteriales</taxon>
        <taxon>Crocinitomicaceae</taxon>
        <taxon>Wandonia</taxon>
    </lineage>
</organism>
<comment type="caution">
    <text evidence="1">The sequence shown here is derived from an EMBL/GenBank/DDBJ whole genome shotgun (WGS) entry which is preliminary data.</text>
</comment>
<dbReference type="SUPFAM" id="SSF101898">
    <property type="entry name" value="NHL repeat"/>
    <property type="match status" value="1"/>
</dbReference>
<dbReference type="Proteomes" id="UP001501126">
    <property type="component" value="Unassembled WGS sequence"/>
</dbReference>
<dbReference type="PANTHER" id="PTHR35580">
    <property type="entry name" value="CELL SURFACE GLYCOPROTEIN (S-LAYER PROTEIN)-LIKE PROTEIN"/>
    <property type="match status" value="1"/>
</dbReference>
<accession>A0ABN1MUN0</accession>
<name>A0ABN1MUN0_9FLAO</name>
<dbReference type="RefSeq" id="WP_343790145.1">
    <property type="nucleotide sequence ID" value="NZ_BAAAFH010000022.1"/>
</dbReference>
<protein>
    <recommendedName>
        <fullName evidence="3">Secretion system C-terminal sorting domain-containing protein</fullName>
    </recommendedName>
</protein>
<sequence>MSFFLNAQEWNNLITGTSNGMTEGTAIDYTSGGSICFTGNFRNDFSIGSSHLPGHSFYNGMIGKCSPDGTIAWVESITSTRDISMQSVRVSDQFLLVAGEFSDSLFIRNDTLVNAFQKGIFLSLFDTSGNYFASITPVVESASIFDVLFSEDKQIYVTGQFYRSFELDGFELDSPADFNMFTFKYDLNTQTTEWLIASDGYGTSGNGIDLDEDGNIYIIGSYGDNTSILGNLLDNNNSNHNFYVLKTDSNGNFQWVKTIRGEGQVHGTAITVAKNGTSYFTGDFQLSVDSLAGSVITAEGFSSALVGKLDHNGELVWLEAIGGTGEDKGVDVLLDSLEAPIFLINSGENPYIGSIPVALNGFVEPLLVKLHPDNGELVWQQTISAQSPSGTVNPLGMACFDGSIAIIGRNRTGLVFENTLYEAPYLRDFFIATVQDTTFLPVSTASLPDQQENQFTVFPNPSSASFHVAGANKLKQVEVYTTSGTLVQRISTPDNSLPFSFGETLYPGNYIFRMTDTEGYQYTVIGVKIQ</sequence>
<dbReference type="EMBL" id="BAAAFH010000022">
    <property type="protein sequence ID" value="GAA0876717.1"/>
    <property type="molecule type" value="Genomic_DNA"/>
</dbReference>
<gene>
    <name evidence="1" type="ORF">GCM10009118_31270</name>
</gene>
<proteinExistence type="predicted"/>
<dbReference type="PANTHER" id="PTHR35580:SF1">
    <property type="entry name" value="PHYTASE-LIKE DOMAIN-CONTAINING PROTEIN"/>
    <property type="match status" value="1"/>
</dbReference>
<evidence type="ECO:0008006" key="3">
    <source>
        <dbReference type="Google" id="ProtNLM"/>
    </source>
</evidence>